<proteinExistence type="predicted"/>
<keyword evidence="5" id="KW-0479">Metal-binding</keyword>
<dbReference type="InterPro" id="IPR023214">
    <property type="entry name" value="HAD_sf"/>
</dbReference>
<keyword evidence="4 15" id="KW-0812">Transmembrane</keyword>
<organism evidence="16 17">
    <name type="scientific">Nesidiocoris tenuis</name>
    <dbReference type="NCBI Taxonomy" id="355587"/>
    <lineage>
        <taxon>Eukaryota</taxon>
        <taxon>Metazoa</taxon>
        <taxon>Ecdysozoa</taxon>
        <taxon>Arthropoda</taxon>
        <taxon>Hexapoda</taxon>
        <taxon>Insecta</taxon>
        <taxon>Pterygota</taxon>
        <taxon>Neoptera</taxon>
        <taxon>Paraneoptera</taxon>
        <taxon>Hemiptera</taxon>
        <taxon>Heteroptera</taxon>
        <taxon>Panheteroptera</taxon>
        <taxon>Cimicomorpha</taxon>
        <taxon>Miridae</taxon>
        <taxon>Dicyphina</taxon>
        <taxon>Nesidiocoris</taxon>
    </lineage>
</organism>
<dbReference type="PRINTS" id="PR00119">
    <property type="entry name" value="CATATPASE"/>
</dbReference>
<keyword evidence="8" id="KW-0067">ATP-binding</keyword>
<evidence type="ECO:0000256" key="13">
    <source>
        <dbReference type="ARBA" id="ARBA00023065"/>
    </source>
</evidence>
<dbReference type="GO" id="GO:0005524">
    <property type="term" value="F:ATP binding"/>
    <property type="evidence" value="ECO:0007669"/>
    <property type="project" value="UniProtKB-KW"/>
</dbReference>
<sequence length="558" mass="62156">DVDETSLKPWIIYLYVLFFKRADRLVLRRRPIIVGGMGPFYEINRSTHVMEGSGKMVVAAVGVNSQAGIIFTLLGAAADEQEQEIKKQKKDSIQIWICPQSVILMVELCSSERLTKDCGDEEAVTGNSHMAGGVGVGAGHQAHVPAHYGEPVEAEKKEAPKESHAEDHKKEKSVLQAKLTKLAIQIGYAGSTIAVLTVVILVVQFCITKFVVEQQPWKSVYVNEFVRHLIIGVTVLVVAVPEGLPLAVTLSLAYSVKPPEEPTELPKQVGNKTECALLGFVQNLGKNYQTIRDDIPEEMFTRVYTFNSVRKSMSTVIPRQGGGFRLFTKGASEIVLKKCAFIYGSGGHLEKFTREMQDRLVRNVIEPMACDGLRTISIAYRDFVPGKAEINQVHFDNEVNWDDEEYIVNNLTAICVVGIEDPVRPEVPDAIKKCQRAGITVRMVTGDNINTARSIATKCGIVKPGEDYLILEGKEFNRRIRDSHGDKLLDIPNGRGAFLPTEHFTVIFNTFVMMTLFNEINARKIHGQRNVFEGFFTNPIFYSIWVGTIAAQKTILRE</sequence>
<dbReference type="EMBL" id="CADCXU010007287">
    <property type="protein sequence ID" value="CAA9998634.1"/>
    <property type="molecule type" value="Genomic_DNA"/>
</dbReference>
<dbReference type="PANTHER" id="PTHR24093">
    <property type="entry name" value="CATION TRANSPORTING ATPASE"/>
    <property type="match status" value="1"/>
</dbReference>
<evidence type="ECO:0000256" key="4">
    <source>
        <dbReference type="ARBA" id="ARBA00022692"/>
    </source>
</evidence>
<keyword evidence="7" id="KW-0187">Copper transport</keyword>
<keyword evidence="6" id="KW-0547">Nucleotide-binding</keyword>
<dbReference type="PANTHER" id="PTHR24093:SF369">
    <property type="entry name" value="CALCIUM-TRANSPORTING ATPASE"/>
    <property type="match status" value="1"/>
</dbReference>
<protein>
    <recommendedName>
        <fullName evidence="2">P-type Cu(+) transporter</fullName>
        <ecNumber evidence="2">7.2.2.8</ecNumber>
    </recommendedName>
</protein>
<dbReference type="AlphaFoldDB" id="A0A6H5G8R5"/>
<dbReference type="Proteomes" id="UP000479000">
    <property type="component" value="Unassembled WGS sequence"/>
</dbReference>
<evidence type="ECO:0000256" key="5">
    <source>
        <dbReference type="ARBA" id="ARBA00022723"/>
    </source>
</evidence>
<name>A0A6H5G8R5_9HEMI</name>
<dbReference type="SUPFAM" id="SSF81660">
    <property type="entry name" value="Metal cation-transporting ATPase, ATP-binding domain N"/>
    <property type="match status" value="1"/>
</dbReference>
<keyword evidence="11 15" id="KW-1133">Transmembrane helix</keyword>
<dbReference type="GO" id="GO:0005388">
    <property type="term" value="F:P-type calcium transporter activity"/>
    <property type="evidence" value="ECO:0007669"/>
    <property type="project" value="TreeGrafter"/>
</dbReference>
<keyword evidence="10" id="KW-1278">Translocase</keyword>
<evidence type="ECO:0000256" key="10">
    <source>
        <dbReference type="ARBA" id="ARBA00022967"/>
    </source>
</evidence>
<dbReference type="GO" id="GO:0012505">
    <property type="term" value="C:endomembrane system"/>
    <property type="evidence" value="ECO:0007669"/>
    <property type="project" value="UniProtKB-SubCell"/>
</dbReference>
<dbReference type="GO" id="GO:0140581">
    <property type="term" value="F:P-type monovalent copper transporter activity"/>
    <property type="evidence" value="ECO:0007669"/>
    <property type="project" value="UniProtKB-EC"/>
</dbReference>
<evidence type="ECO:0000256" key="3">
    <source>
        <dbReference type="ARBA" id="ARBA00022448"/>
    </source>
</evidence>
<dbReference type="GO" id="GO:0046872">
    <property type="term" value="F:metal ion binding"/>
    <property type="evidence" value="ECO:0007669"/>
    <property type="project" value="UniProtKB-KW"/>
</dbReference>
<evidence type="ECO:0000313" key="17">
    <source>
        <dbReference type="Proteomes" id="UP000479000"/>
    </source>
</evidence>
<dbReference type="FunFam" id="3.40.50.1000:FF:000144">
    <property type="entry name" value="copper-transporting ATPase 1 isoform X2"/>
    <property type="match status" value="1"/>
</dbReference>
<dbReference type="EC" id="7.2.2.8" evidence="2"/>
<feature type="non-terminal residue" evidence="16">
    <location>
        <position position="1"/>
    </location>
</feature>
<evidence type="ECO:0000256" key="12">
    <source>
        <dbReference type="ARBA" id="ARBA00023008"/>
    </source>
</evidence>
<dbReference type="SUPFAM" id="SSF56784">
    <property type="entry name" value="HAD-like"/>
    <property type="match status" value="1"/>
</dbReference>
<dbReference type="InterPro" id="IPR036412">
    <property type="entry name" value="HAD-like_sf"/>
</dbReference>
<keyword evidence="13" id="KW-0406">Ion transport</keyword>
<keyword evidence="9" id="KW-0460">Magnesium</keyword>
<dbReference type="Gene3D" id="3.40.1110.10">
    <property type="entry name" value="Calcium-transporting ATPase, cytoplasmic domain N"/>
    <property type="match status" value="1"/>
</dbReference>
<keyword evidence="17" id="KW-1185">Reference proteome</keyword>
<accession>A0A6H5G8R5</accession>
<dbReference type="InterPro" id="IPR023299">
    <property type="entry name" value="ATPase_P-typ_cyto_dom_N"/>
</dbReference>
<dbReference type="Gene3D" id="1.20.1110.10">
    <property type="entry name" value="Calcium-transporting ATPase, transmembrane domain"/>
    <property type="match status" value="1"/>
</dbReference>
<dbReference type="GO" id="GO:0051480">
    <property type="term" value="P:regulation of cytosolic calcium ion concentration"/>
    <property type="evidence" value="ECO:0007669"/>
    <property type="project" value="TreeGrafter"/>
</dbReference>
<dbReference type="FunFam" id="3.40.1110.10:FF:000002">
    <property type="entry name" value="Calcium-transporting ATPase"/>
    <property type="match status" value="1"/>
</dbReference>
<dbReference type="OrthoDB" id="116380at2759"/>
<evidence type="ECO:0000256" key="1">
    <source>
        <dbReference type="ARBA" id="ARBA00004127"/>
    </source>
</evidence>
<evidence type="ECO:0000256" key="15">
    <source>
        <dbReference type="SAM" id="Phobius"/>
    </source>
</evidence>
<evidence type="ECO:0000256" key="6">
    <source>
        <dbReference type="ARBA" id="ARBA00022741"/>
    </source>
</evidence>
<keyword evidence="14 15" id="KW-0472">Membrane</keyword>
<reference evidence="16 17" key="1">
    <citation type="submission" date="2020-02" db="EMBL/GenBank/DDBJ databases">
        <authorList>
            <person name="Ferguson B K."/>
        </authorList>
    </citation>
    <scope>NUCLEOTIDE SEQUENCE [LARGE SCALE GENOMIC DNA]</scope>
</reference>
<evidence type="ECO:0000256" key="9">
    <source>
        <dbReference type="ARBA" id="ARBA00022842"/>
    </source>
</evidence>
<evidence type="ECO:0000256" key="11">
    <source>
        <dbReference type="ARBA" id="ARBA00022989"/>
    </source>
</evidence>
<dbReference type="Gene3D" id="3.40.50.1000">
    <property type="entry name" value="HAD superfamily/HAD-like"/>
    <property type="match status" value="1"/>
</dbReference>
<dbReference type="InterPro" id="IPR023298">
    <property type="entry name" value="ATPase_P-typ_TM_dom_sf"/>
</dbReference>
<dbReference type="SUPFAM" id="SSF81665">
    <property type="entry name" value="Calcium ATPase, transmembrane domain M"/>
    <property type="match status" value="2"/>
</dbReference>
<feature type="transmembrane region" description="Helical" evidence="15">
    <location>
        <begin position="186"/>
        <end position="208"/>
    </location>
</feature>
<evidence type="ECO:0000313" key="16">
    <source>
        <dbReference type="EMBL" id="CAA9998634.1"/>
    </source>
</evidence>
<gene>
    <name evidence="16" type="ORF">NTEN_LOCUS4917</name>
</gene>
<evidence type="ECO:0000256" key="14">
    <source>
        <dbReference type="ARBA" id="ARBA00023136"/>
    </source>
</evidence>
<dbReference type="GO" id="GO:0005886">
    <property type="term" value="C:plasma membrane"/>
    <property type="evidence" value="ECO:0007669"/>
    <property type="project" value="TreeGrafter"/>
</dbReference>
<evidence type="ECO:0000256" key="2">
    <source>
        <dbReference type="ARBA" id="ARBA00012517"/>
    </source>
</evidence>
<keyword evidence="12" id="KW-0186">Copper</keyword>
<keyword evidence="3" id="KW-0813">Transport</keyword>
<evidence type="ECO:0000256" key="8">
    <source>
        <dbReference type="ARBA" id="ARBA00022840"/>
    </source>
</evidence>
<evidence type="ECO:0000256" key="7">
    <source>
        <dbReference type="ARBA" id="ARBA00022796"/>
    </source>
</evidence>
<dbReference type="Pfam" id="PF13246">
    <property type="entry name" value="Cation_ATPase"/>
    <property type="match status" value="1"/>
</dbReference>
<comment type="subcellular location">
    <subcellularLocation>
        <location evidence="1">Endomembrane system</location>
        <topology evidence="1">Multi-pass membrane protein</topology>
    </subcellularLocation>
</comment>